<proteinExistence type="predicted"/>
<sequence length="127" mass="14313">MNVCVSQRTKPYIDPVRYLDEQAPNELGEILIKVTDGRPDVRLTGTLVANASTQRPNSTTWSEISVYRTKRNRYVIAEKGLSSNADHNAFCSVNVARKLDHIAEHLGYTKLAIQIYRQLDITEVAIP</sequence>
<dbReference type="AlphaFoldDB" id="A0A1I5UWS5"/>
<evidence type="ECO:0000313" key="1">
    <source>
        <dbReference type="EMBL" id="SFP99794.1"/>
    </source>
</evidence>
<evidence type="ECO:0000313" key="2">
    <source>
        <dbReference type="Proteomes" id="UP000199356"/>
    </source>
</evidence>
<gene>
    <name evidence="1" type="ORF">SAMN04488047_1253</name>
</gene>
<accession>A0A1I5UWS5</accession>
<name>A0A1I5UWS5_9RHOB</name>
<organism evidence="1 2">
    <name type="scientific">Tranquillimonas alkanivorans</name>
    <dbReference type="NCBI Taxonomy" id="441119"/>
    <lineage>
        <taxon>Bacteria</taxon>
        <taxon>Pseudomonadati</taxon>
        <taxon>Pseudomonadota</taxon>
        <taxon>Alphaproteobacteria</taxon>
        <taxon>Rhodobacterales</taxon>
        <taxon>Roseobacteraceae</taxon>
        <taxon>Tranquillimonas</taxon>
    </lineage>
</organism>
<dbReference type="RefSeq" id="WP_093424910.1">
    <property type="nucleotide sequence ID" value="NZ_FOXA01000025.1"/>
</dbReference>
<protein>
    <submittedName>
        <fullName evidence="1">Uncharacterized protein</fullName>
    </submittedName>
</protein>
<dbReference type="Proteomes" id="UP000199356">
    <property type="component" value="Unassembled WGS sequence"/>
</dbReference>
<reference evidence="1 2" key="1">
    <citation type="submission" date="2016-10" db="EMBL/GenBank/DDBJ databases">
        <authorList>
            <person name="de Groot N.N."/>
        </authorList>
    </citation>
    <scope>NUCLEOTIDE SEQUENCE [LARGE SCALE GENOMIC DNA]</scope>
    <source>
        <strain evidence="1 2">DSM 19547</strain>
    </source>
</reference>
<keyword evidence="2" id="KW-1185">Reference proteome</keyword>
<dbReference type="EMBL" id="FOXA01000025">
    <property type="protein sequence ID" value="SFP99794.1"/>
    <property type="molecule type" value="Genomic_DNA"/>
</dbReference>